<keyword evidence="1" id="KW-0472">Membrane</keyword>
<protein>
    <submittedName>
        <fullName evidence="2">Uncharacterized protein</fullName>
    </submittedName>
</protein>
<keyword evidence="1" id="KW-0812">Transmembrane</keyword>
<comment type="caution">
    <text evidence="2">The sequence shown here is derived from an EMBL/GenBank/DDBJ whole genome shotgun (WGS) entry which is preliminary data.</text>
</comment>
<organism evidence="2 3">
    <name type="scientific">Cardiocondyla obscurior</name>
    <dbReference type="NCBI Taxonomy" id="286306"/>
    <lineage>
        <taxon>Eukaryota</taxon>
        <taxon>Metazoa</taxon>
        <taxon>Ecdysozoa</taxon>
        <taxon>Arthropoda</taxon>
        <taxon>Hexapoda</taxon>
        <taxon>Insecta</taxon>
        <taxon>Pterygota</taxon>
        <taxon>Neoptera</taxon>
        <taxon>Endopterygota</taxon>
        <taxon>Hymenoptera</taxon>
        <taxon>Apocrita</taxon>
        <taxon>Aculeata</taxon>
        <taxon>Formicoidea</taxon>
        <taxon>Formicidae</taxon>
        <taxon>Myrmicinae</taxon>
        <taxon>Cardiocondyla</taxon>
    </lineage>
</organism>
<dbReference type="EMBL" id="JADYXP020000010">
    <property type="protein sequence ID" value="KAL0115083.1"/>
    <property type="molecule type" value="Genomic_DNA"/>
</dbReference>
<feature type="transmembrane region" description="Helical" evidence="1">
    <location>
        <begin position="79"/>
        <end position="101"/>
    </location>
</feature>
<reference evidence="2 3" key="1">
    <citation type="submission" date="2023-03" db="EMBL/GenBank/DDBJ databases">
        <title>High recombination rates correlate with genetic variation in Cardiocondyla obscurior ants.</title>
        <authorList>
            <person name="Errbii M."/>
        </authorList>
    </citation>
    <scope>NUCLEOTIDE SEQUENCE [LARGE SCALE GENOMIC DNA]</scope>
    <source>
        <strain evidence="2">Alpha-2009</strain>
        <tissue evidence="2">Whole body</tissue>
    </source>
</reference>
<name>A0AAW2FHY3_9HYME</name>
<proteinExistence type="predicted"/>
<dbReference type="Proteomes" id="UP001430953">
    <property type="component" value="Unassembled WGS sequence"/>
</dbReference>
<keyword evidence="1" id="KW-1133">Transmembrane helix</keyword>
<evidence type="ECO:0000313" key="3">
    <source>
        <dbReference type="Proteomes" id="UP001430953"/>
    </source>
</evidence>
<dbReference type="AlphaFoldDB" id="A0AAW2FHY3"/>
<evidence type="ECO:0000313" key="2">
    <source>
        <dbReference type="EMBL" id="KAL0115083.1"/>
    </source>
</evidence>
<evidence type="ECO:0000256" key="1">
    <source>
        <dbReference type="SAM" id="Phobius"/>
    </source>
</evidence>
<keyword evidence="3" id="KW-1185">Reference proteome</keyword>
<accession>A0AAW2FHY3</accession>
<gene>
    <name evidence="2" type="ORF">PUN28_010576</name>
</gene>
<sequence>MISFETHRNDSRICLASFCSSSLRAAVSYRTFIIAELQNPFPLLRLPNVLYRGGVTKHALPSLFTELVINVSRDTLIKFAGYFLVAKYLITAIIYFTVITVSSLGE</sequence>